<organism evidence="1 2">
    <name type="scientific">Schistosoma mattheei</name>
    <dbReference type="NCBI Taxonomy" id="31246"/>
    <lineage>
        <taxon>Eukaryota</taxon>
        <taxon>Metazoa</taxon>
        <taxon>Spiralia</taxon>
        <taxon>Lophotrochozoa</taxon>
        <taxon>Platyhelminthes</taxon>
        <taxon>Trematoda</taxon>
        <taxon>Digenea</taxon>
        <taxon>Strigeidida</taxon>
        <taxon>Schistosomatoidea</taxon>
        <taxon>Schistosomatidae</taxon>
        <taxon>Schistosoma</taxon>
    </lineage>
</organism>
<keyword evidence="2" id="KW-1185">Reference proteome</keyword>
<sequence>MLTVLNPLVSHYPLSFSNRNIRLSSKTVFDIPISFAPLEMREYEALCTVIMHKSNSGKCESSKSIKSSSSSSSVRWLIPIKVSYNECTQFL</sequence>
<dbReference type="Proteomes" id="UP000269396">
    <property type="component" value="Unassembled WGS sequence"/>
</dbReference>
<dbReference type="AlphaFoldDB" id="A0A183PN35"/>
<evidence type="ECO:0000313" key="1">
    <source>
        <dbReference type="EMBL" id="VDP69457.1"/>
    </source>
</evidence>
<accession>A0A183PN35</accession>
<proteinExistence type="predicted"/>
<evidence type="ECO:0000313" key="2">
    <source>
        <dbReference type="Proteomes" id="UP000269396"/>
    </source>
</evidence>
<dbReference type="EMBL" id="UZAL01036278">
    <property type="protein sequence ID" value="VDP69457.1"/>
    <property type="molecule type" value="Genomic_DNA"/>
</dbReference>
<reference evidence="1 2" key="1">
    <citation type="submission" date="2018-11" db="EMBL/GenBank/DDBJ databases">
        <authorList>
            <consortium name="Pathogen Informatics"/>
        </authorList>
    </citation>
    <scope>NUCLEOTIDE SEQUENCE [LARGE SCALE GENOMIC DNA]</scope>
    <source>
        <strain>Denwood</strain>
        <strain evidence="2">Zambia</strain>
    </source>
</reference>
<name>A0A183PN35_9TREM</name>
<protein>
    <submittedName>
        <fullName evidence="1">Uncharacterized protein</fullName>
    </submittedName>
</protein>
<gene>
    <name evidence="1" type="ORF">SMTD_LOCUS15771</name>
</gene>